<dbReference type="EMBL" id="CP014229">
    <property type="protein sequence ID" value="AMD89743.1"/>
    <property type="molecule type" value="Genomic_DNA"/>
</dbReference>
<name>A0A0X8JJX3_9BACT</name>
<dbReference type="KEGG" id="dfi:AXF13_06255"/>
<evidence type="ECO:0000313" key="1">
    <source>
        <dbReference type="EMBL" id="AMD89743.1"/>
    </source>
</evidence>
<evidence type="ECO:0000313" key="2">
    <source>
        <dbReference type="Proteomes" id="UP000069241"/>
    </source>
</evidence>
<proteinExistence type="predicted"/>
<protein>
    <submittedName>
        <fullName evidence="1">Uncharacterized protein</fullName>
    </submittedName>
</protein>
<dbReference type="STRING" id="44742.AXF13_06255"/>
<keyword evidence="2" id="KW-1185">Reference proteome</keyword>
<dbReference type="Proteomes" id="UP000069241">
    <property type="component" value="Chromosome"/>
</dbReference>
<gene>
    <name evidence="1" type="ORF">AXF13_06255</name>
</gene>
<organism evidence="1 2">
    <name type="scientific">Desulfovibrio fairfieldensis</name>
    <dbReference type="NCBI Taxonomy" id="44742"/>
    <lineage>
        <taxon>Bacteria</taxon>
        <taxon>Pseudomonadati</taxon>
        <taxon>Thermodesulfobacteriota</taxon>
        <taxon>Desulfovibrionia</taxon>
        <taxon>Desulfovibrionales</taxon>
        <taxon>Desulfovibrionaceae</taxon>
        <taxon>Desulfovibrio</taxon>
    </lineage>
</organism>
<sequence length="126" mass="14780">MLTSRHKKDNIPRNCAPLFELCENIRETSGRHFFDITQKVRQRPRLNINQIIFVSHGYGEITASFNLQTDLNEYWDISYSFDGYTKENLVDSVMESLMEHRKSCKTMKVAHFCEEPAVENSFSCYS</sequence>
<dbReference type="AlphaFoldDB" id="A0A0X8JJX3"/>
<reference evidence="2" key="1">
    <citation type="submission" date="2016-02" db="EMBL/GenBank/DDBJ databases">
        <authorList>
            <person name="Holder M.E."/>
            <person name="Ajami N.J."/>
            <person name="Petrosino J.F."/>
        </authorList>
    </citation>
    <scope>NUCLEOTIDE SEQUENCE [LARGE SCALE GENOMIC DNA]</scope>
    <source>
        <strain evidence="2">CCUG 45958</strain>
    </source>
</reference>
<accession>A0A0X8JJX3</accession>